<keyword evidence="2 5" id="KW-0812">Transmembrane</keyword>
<name>E1SNF3_FERBD</name>
<keyword evidence="3 5" id="KW-1133">Transmembrane helix</keyword>
<dbReference type="eggNOG" id="COG3788">
    <property type="taxonomic scope" value="Bacteria"/>
</dbReference>
<dbReference type="OrthoDB" id="8537976at2"/>
<organism evidence="6 7">
    <name type="scientific">Ferrimonas balearica (strain DSM 9799 / CCM 4581 / KCTC 23876 / PAT)</name>
    <dbReference type="NCBI Taxonomy" id="550540"/>
    <lineage>
        <taxon>Bacteria</taxon>
        <taxon>Pseudomonadati</taxon>
        <taxon>Pseudomonadota</taxon>
        <taxon>Gammaproteobacteria</taxon>
        <taxon>Alteromonadales</taxon>
        <taxon>Ferrimonadaceae</taxon>
        <taxon>Ferrimonas</taxon>
    </lineage>
</organism>
<proteinExistence type="predicted"/>
<feature type="transmembrane region" description="Helical" evidence="5">
    <location>
        <begin position="107"/>
        <end position="126"/>
    </location>
</feature>
<dbReference type="GO" id="GO:0016020">
    <property type="term" value="C:membrane"/>
    <property type="evidence" value="ECO:0007669"/>
    <property type="project" value="UniProtKB-SubCell"/>
</dbReference>
<dbReference type="EMBL" id="CP002209">
    <property type="protein sequence ID" value="ADN75637.1"/>
    <property type="molecule type" value="Genomic_DNA"/>
</dbReference>
<feature type="transmembrane region" description="Helical" evidence="5">
    <location>
        <begin position="53"/>
        <end position="76"/>
    </location>
</feature>
<dbReference type="RefSeq" id="WP_013344943.1">
    <property type="nucleotide sequence ID" value="NC_014541.1"/>
</dbReference>
<evidence type="ECO:0008006" key="8">
    <source>
        <dbReference type="Google" id="ProtNLM"/>
    </source>
</evidence>
<reference evidence="6 7" key="1">
    <citation type="journal article" date="2010" name="Stand. Genomic Sci.">
        <title>Complete genome sequence of Ferrimonas balearica type strain (PAT).</title>
        <authorList>
            <person name="Nolan M."/>
            <person name="Sikorski J."/>
            <person name="Davenport K."/>
            <person name="Lucas S."/>
            <person name="Glavina Del Rio T."/>
            <person name="Tice H."/>
            <person name="Cheng J."/>
            <person name="Goodwin L."/>
            <person name="Pitluck S."/>
            <person name="Liolios K."/>
            <person name="Ivanova N."/>
            <person name="Mavromatis K."/>
            <person name="Ovchinnikova G."/>
            <person name="Pati A."/>
            <person name="Chen A."/>
            <person name="Palaniappan K."/>
            <person name="Land M."/>
            <person name="Hauser L."/>
            <person name="Chang Y."/>
            <person name="Jeffries C."/>
            <person name="Tapia R."/>
            <person name="Brettin T."/>
            <person name="Detter J."/>
            <person name="Han C."/>
            <person name="Yasawong M."/>
            <person name="Rohde M."/>
            <person name="Tindall B."/>
            <person name="Goker M."/>
            <person name="Woyke T."/>
            <person name="Bristow J."/>
            <person name="Eisen J."/>
            <person name="Markowitz V."/>
            <person name="Hugenholtz P."/>
            <person name="Kyrpides N."/>
            <person name="Klenk H."/>
            <person name="Lapidus A."/>
        </authorList>
    </citation>
    <scope>NUCLEOTIDE SEQUENCE [LARGE SCALE GENOMIC DNA]</scope>
    <source>
        <strain evidence="7">DSM 9799 / CCM 4581 / KCTC 23876 / PAT</strain>
    </source>
</reference>
<dbReference type="Gene3D" id="1.20.120.550">
    <property type="entry name" value="Membrane associated eicosanoid/glutathione metabolism-like domain"/>
    <property type="match status" value="1"/>
</dbReference>
<dbReference type="GeneID" id="67181652"/>
<accession>E1SNF3</accession>
<dbReference type="Pfam" id="PF01124">
    <property type="entry name" value="MAPEG"/>
    <property type="match status" value="1"/>
</dbReference>
<feature type="transmembrane region" description="Helical" evidence="5">
    <location>
        <begin position="6"/>
        <end position="25"/>
    </location>
</feature>
<comment type="subcellular location">
    <subcellularLocation>
        <location evidence="1">Membrane</location>
    </subcellularLocation>
</comment>
<dbReference type="InterPro" id="IPR023352">
    <property type="entry name" value="MAPEG-like_dom_sf"/>
</dbReference>
<evidence type="ECO:0000256" key="3">
    <source>
        <dbReference type="ARBA" id="ARBA00022989"/>
    </source>
</evidence>
<dbReference type="PANTHER" id="PTHR35814">
    <property type="match status" value="1"/>
</dbReference>
<dbReference type="PANTHER" id="PTHR35814:SF1">
    <property type="entry name" value="GLUTATHIONE S-TRANSFERASE-RELATED"/>
    <property type="match status" value="1"/>
</dbReference>
<evidence type="ECO:0000313" key="6">
    <source>
        <dbReference type="EMBL" id="ADN75637.1"/>
    </source>
</evidence>
<dbReference type="HOGENOM" id="CLU_134926_1_0_6"/>
<keyword evidence="7" id="KW-1185">Reference proteome</keyword>
<sequence length="130" mass="13897">MALQWTGVYAAWIGLITLALAWGVVRQRRALKVGVGDADNRDLQLRVRAHANLIEYAPIALILLGCIEASGAPLWLVHGAGATLVLGRVLHPWGLVGGNGGYHPGRLLGTLLTWLAILVPALYLLVNPLL</sequence>
<gene>
    <name evidence="6" type="ordered locus">Fbal_1433</name>
</gene>
<dbReference type="Proteomes" id="UP000006683">
    <property type="component" value="Chromosome"/>
</dbReference>
<evidence type="ECO:0000313" key="7">
    <source>
        <dbReference type="Proteomes" id="UP000006683"/>
    </source>
</evidence>
<keyword evidence="4 5" id="KW-0472">Membrane</keyword>
<evidence type="ECO:0000256" key="2">
    <source>
        <dbReference type="ARBA" id="ARBA00022692"/>
    </source>
</evidence>
<evidence type="ECO:0000256" key="1">
    <source>
        <dbReference type="ARBA" id="ARBA00004370"/>
    </source>
</evidence>
<dbReference type="AlphaFoldDB" id="E1SNF3"/>
<dbReference type="InterPro" id="IPR001129">
    <property type="entry name" value="Membr-assoc_MAPEG"/>
</dbReference>
<protein>
    <recommendedName>
        <fullName evidence="8">Membrane-associated protein in eicosanoid and glutathione metabolism (MAPEG)</fullName>
    </recommendedName>
</protein>
<evidence type="ECO:0000256" key="4">
    <source>
        <dbReference type="ARBA" id="ARBA00023136"/>
    </source>
</evidence>
<dbReference type="SUPFAM" id="SSF161084">
    <property type="entry name" value="MAPEG domain-like"/>
    <property type="match status" value="1"/>
</dbReference>
<dbReference type="KEGG" id="fbl:Fbal_1433"/>
<evidence type="ECO:0000256" key="5">
    <source>
        <dbReference type="SAM" id="Phobius"/>
    </source>
</evidence>